<evidence type="ECO:0000259" key="2">
    <source>
        <dbReference type="PROSITE" id="PS50887"/>
    </source>
</evidence>
<accession>A0A806JYG1</accession>
<protein>
    <submittedName>
        <fullName evidence="3">Diguanylate cyclase/phosphodiesterase with GAF sensor</fullName>
    </submittedName>
</protein>
<dbReference type="GO" id="GO:0043709">
    <property type="term" value="P:cell adhesion involved in single-species biofilm formation"/>
    <property type="evidence" value="ECO:0007669"/>
    <property type="project" value="TreeGrafter"/>
</dbReference>
<dbReference type="Gene3D" id="3.30.70.270">
    <property type="match status" value="1"/>
</dbReference>
<dbReference type="AlphaFoldDB" id="A0A806JYG1"/>
<keyword evidence="1" id="KW-0472">Membrane</keyword>
<feature type="transmembrane region" description="Helical" evidence="1">
    <location>
        <begin position="108"/>
        <end position="132"/>
    </location>
</feature>
<dbReference type="EMBL" id="JQ844177">
    <property type="protein sequence ID" value="AGS51917.1"/>
    <property type="molecule type" value="Genomic_DNA"/>
</dbReference>
<dbReference type="GO" id="GO:1902201">
    <property type="term" value="P:negative regulation of bacterial-type flagellum-dependent cell motility"/>
    <property type="evidence" value="ECO:0007669"/>
    <property type="project" value="TreeGrafter"/>
</dbReference>
<dbReference type="InterPro" id="IPR000160">
    <property type="entry name" value="GGDEF_dom"/>
</dbReference>
<name>A0A806JYG1_9BACT</name>
<proteinExistence type="predicted"/>
<dbReference type="PANTHER" id="PTHR45138">
    <property type="entry name" value="REGULATORY COMPONENTS OF SENSORY TRANSDUCTION SYSTEM"/>
    <property type="match status" value="1"/>
</dbReference>
<sequence>MSIYPYFNTAIGSCFIIILVMIDYLRKYNTDIFQRKLLMIVLGAIFVTAIFDFTGIVLNNRGENHINTLLYFIWTIYYITRTFVFYYGVVFIDHFAHGDEARTKKLMIIINMFIVINIISVVLNIPFGYYFYISPDNSFVQGPLYLLQIFMICIPLLIIIIDIFLAPLNVKKIQIVMTFIFLLIIALGALLDLFLGTTNLIWPCITSAALYIYFFIIRSDAKIDSLTGVGNRNSFNEYADFLSKQNVKKSYTFILFDLDRFKEINDTLGHLEGDNALRDMATILKGCIRHTDFAARYGGDEFILVIPAENDINRIIERVKNGVRTQNRLRLRPYQIYISYGYGVYTTNSGVTIEEFLAGVDRKMYQYKEARRGKLPSAITVKLGKEPLPDGDNDV</sequence>
<keyword evidence="1" id="KW-1133">Transmembrane helix</keyword>
<dbReference type="SMART" id="SM00267">
    <property type="entry name" value="GGDEF"/>
    <property type="match status" value="1"/>
</dbReference>
<feature type="transmembrane region" description="Helical" evidence="1">
    <location>
        <begin position="37"/>
        <end position="58"/>
    </location>
</feature>
<dbReference type="GO" id="GO:0052621">
    <property type="term" value="F:diguanylate cyclase activity"/>
    <property type="evidence" value="ECO:0007669"/>
    <property type="project" value="TreeGrafter"/>
</dbReference>
<dbReference type="PROSITE" id="PS50887">
    <property type="entry name" value="GGDEF"/>
    <property type="match status" value="1"/>
</dbReference>
<dbReference type="GO" id="GO:0005886">
    <property type="term" value="C:plasma membrane"/>
    <property type="evidence" value="ECO:0007669"/>
    <property type="project" value="TreeGrafter"/>
</dbReference>
<feature type="transmembrane region" description="Helical" evidence="1">
    <location>
        <begin position="70"/>
        <end position="96"/>
    </location>
</feature>
<reference evidence="3" key="1">
    <citation type="submission" date="2012-03" db="EMBL/GenBank/DDBJ databases">
        <title>Functional metagenomics reveals considerable lignocellulase gene clusters in the gut microbiome of a wood-feeding higher termite.</title>
        <authorList>
            <person name="Liu N."/>
        </authorList>
    </citation>
    <scope>NUCLEOTIDE SEQUENCE</scope>
</reference>
<dbReference type="InterPro" id="IPR029787">
    <property type="entry name" value="Nucleotide_cyclase"/>
</dbReference>
<feature type="transmembrane region" description="Helical" evidence="1">
    <location>
        <begin position="144"/>
        <end position="168"/>
    </location>
</feature>
<dbReference type="InterPro" id="IPR043128">
    <property type="entry name" value="Rev_trsase/Diguanyl_cyclase"/>
</dbReference>
<feature type="transmembrane region" description="Helical" evidence="1">
    <location>
        <begin position="175"/>
        <end position="194"/>
    </location>
</feature>
<dbReference type="InterPro" id="IPR050469">
    <property type="entry name" value="Diguanylate_Cyclase"/>
</dbReference>
<feature type="transmembrane region" description="Helical" evidence="1">
    <location>
        <begin position="6"/>
        <end position="25"/>
    </location>
</feature>
<dbReference type="CDD" id="cd01949">
    <property type="entry name" value="GGDEF"/>
    <property type="match status" value="1"/>
</dbReference>
<evidence type="ECO:0000313" key="3">
    <source>
        <dbReference type="EMBL" id="AGS51917.1"/>
    </source>
</evidence>
<evidence type="ECO:0000256" key="1">
    <source>
        <dbReference type="SAM" id="Phobius"/>
    </source>
</evidence>
<dbReference type="SUPFAM" id="SSF55073">
    <property type="entry name" value="Nucleotide cyclase"/>
    <property type="match status" value="1"/>
</dbReference>
<feature type="domain" description="GGDEF" evidence="2">
    <location>
        <begin position="249"/>
        <end position="382"/>
    </location>
</feature>
<keyword evidence="1" id="KW-0812">Transmembrane</keyword>
<dbReference type="Pfam" id="PF00990">
    <property type="entry name" value="GGDEF"/>
    <property type="match status" value="1"/>
</dbReference>
<feature type="transmembrane region" description="Helical" evidence="1">
    <location>
        <begin position="200"/>
        <end position="217"/>
    </location>
</feature>
<organism evidence="3">
    <name type="scientific">uncultured bacterium contig00002</name>
    <dbReference type="NCBI Taxonomy" id="1181494"/>
    <lineage>
        <taxon>Bacteria</taxon>
        <taxon>environmental samples</taxon>
    </lineage>
</organism>
<dbReference type="NCBIfam" id="TIGR00254">
    <property type="entry name" value="GGDEF"/>
    <property type="match status" value="1"/>
</dbReference>
<dbReference type="PANTHER" id="PTHR45138:SF6">
    <property type="entry name" value="DIGUANYLATE CYCLASE DGCN"/>
    <property type="match status" value="1"/>
</dbReference>